<reference evidence="1" key="1">
    <citation type="submission" date="2019-10" db="EMBL/GenBank/DDBJ databases">
        <title>Rhizobium leguminosarum symbiovar viciae collection.</title>
        <authorList>
            <person name="Boivin S."/>
            <person name="Lepetit M."/>
        </authorList>
    </citation>
    <scope>NUCLEOTIDE SEQUENCE</scope>
    <source>
        <strain evidence="1">L143</strain>
    </source>
</reference>
<dbReference type="AlphaFoldDB" id="A0A8I2GXC1"/>
<gene>
    <name evidence="1" type="ORF">GFL91_25665</name>
</gene>
<comment type="caution">
    <text evidence="1">The sequence shown here is derived from an EMBL/GenBank/DDBJ whole genome shotgun (WGS) entry which is preliminary data.</text>
</comment>
<name>A0A8I2GXC1_RHILV</name>
<organism evidence="1 2">
    <name type="scientific">Rhizobium leguminosarum bv. viciae</name>
    <dbReference type="NCBI Taxonomy" id="387"/>
    <lineage>
        <taxon>Bacteria</taxon>
        <taxon>Pseudomonadati</taxon>
        <taxon>Pseudomonadota</taxon>
        <taxon>Alphaproteobacteria</taxon>
        <taxon>Hyphomicrobiales</taxon>
        <taxon>Rhizobiaceae</taxon>
        <taxon>Rhizobium/Agrobacterium group</taxon>
        <taxon>Rhizobium</taxon>
    </lineage>
</organism>
<accession>A0A8I2GXC1</accession>
<dbReference type="EMBL" id="WIEZ01000015">
    <property type="protein sequence ID" value="NKM48295.1"/>
    <property type="molecule type" value="Genomic_DNA"/>
</dbReference>
<dbReference type="Proteomes" id="UP000662259">
    <property type="component" value="Unassembled WGS sequence"/>
</dbReference>
<sequence>MLKLTASVFAIGLTTLSALGMSEVFTARAEEPKRCGTAIIHMPTEQRVFNLALRASIAVYAISGKIVEPLIDRTYDGYVGVRDGLEFVAQWAENKRN</sequence>
<evidence type="ECO:0000313" key="2">
    <source>
        <dbReference type="Proteomes" id="UP000662259"/>
    </source>
</evidence>
<protein>
    <submittedName>
        <fullName evidence="1">Uncharacterized protein</fullName>
    </submittedName>
</protein>
<evidence type="ECO:0000313" key="1">
    <source>
        <dbReference type="EMBL" id="NKM48295.1"/>
    </source>
</evidence>
<proteinExistence type="predicted"/>
<dbReference type="RefSeq" id="WP_113541634.1">
    <property type="nucleotide sequence ID" value="NZ_WIEC01000010.1"/>
</dbReference>